<name>A0A1R1PQ00_ZANCU</name>
<evidence type="ECO:0000313" key="2">
    <source>
        <dbReference type="EMBL" id="OMH83028.1"/>
    </source>
</evidence>
<sequence length="80" mass="9123">MMRFNNLISRSVRQNQRLIRGGAHDFPAPNGMNLPFNTQKKGFKYVFITFATLPAILTATGTSFILITVTLDIHVQEYMF</sequence>
<comment type="caution">
    <text evidence="2">The sequence shown here is derived from an EMBL/GenBank/DDBJ whole genome shotgun (WGS) entry which is preliminary data.</text>
</comment>
<proteinExistence type="predicted"/>
<keyword evidence="3" id="KW-1185">Reference proteome</keyword>
<dbReference type="OrthoDB" id="9974841at2759"/>
<evidence type="ECO:0000256" key="1">
    <source>
        <dbReference type="SAM" id="Phobius"/>
    </source>
</evidence>
<dbReference type="AlphaFoldDB" id="A0A1R1PQ00"/>
<keyword evidence="1" id="KW-1133">Transmembrane helix</keyword>
<gene>
    <name evidence="2" type="ORF">AX774_g3473</name>
</gene>
<keyword evidence="1" id="KW-0472">Membrane</keyword>
<evidence type="ECO:0000313" key="3">
    <source>
        <dbReference type="Proteomes" id="UP000188320"/>
    </source>
</evidence>
<dbReference type="EMBL" id="LSSK01000530">
    <property type="protein sequence ID" value="OMH83028.1"/>
    <property type="molecule type" value="Genomic_DNA"/>
</dbReference>
<protein>
    <submittedName>
        <fullName evidence="2">Uncharacterized protein</fullName>
    </submittedName>
</protein>
<accession>A0A1R1PQ00</accession>
<keyword evidence="1" id="KW-0812">Transmembrane</keyword>
<feature type="transmembrane region" description="Helical" evidence="1">
    <location>
        <begin position="45"/>
        <end position="71"/>
    </location>
</feature>
<organism evidence="2 3">
    <name type="scientific">Zancudomyces culisetae</name>
    <name type="common">Gut fungus</name>
    <name type="synonym">Smittium culisetae</name>
    <dbReference type="NCBI Taxonomy" id="1213189"/>
    <lineage>
        <taxon>Eukaryota</taxon>
        <taxon>Fungi</taxon>
        <taxon>Fungi incertae sedis</taxon>
        <taxon>Zoopagomycota</taxon>
        <taxon>Kickxellomycotina</taxon>
        <taxon>Harpellomycetes</taxon>
        <taxon>Harpellales</taxon>
        <taxon>Legeriomycetaceae</taxon>
        <taxon>Zancudomyces</taxon>
    </lineage>
</organism>
<reference evidence="3" key="1">
    <citation type="submission" date="2017-01" db="EMBL/GenBank/DDBJ databases">
        <authorList>
            <person name="Wang Y."/>
            <person name="White M."/>
            <person name="Kvist S."/>
            <person name="Moncalvo J.-M."/>
        </authorList>
    </citation>
    <scope>NUCLEOTIDE SEQUENCE [LARGE SCALE GENOMIC DNA]</scope>
    <source>
        <strain evidence="3">COL-18-3</strain>
    </source>
</reference>
<dbReference type="Proteomes" id="UP000188320">
    <property type="component" value="Unassembled WGS sequence"/>
</dbReference>